<dbReference type="Proteomes" id="UP001151760">
    <property type="component" value="Unassembled WGS sequence"/>
</dbReference>
<evidence type="ECO:0000256" key="1">
    <source>
        <dbReference type="SAM" id="MobiDB-lite"/>
    </source>
</evidence>
<gene>
    <name evidence="2" type="ORF">Tco_0908296</name>
</gene>
<dbReference type="EMBL" id="BQNB010014427">
    <property type="protein sequence ID" value="GJT28021.1"/>
    <property type="molecule type" value="Genomic_DNA"/>
</dbReference>
<feature type="region of interest" description="Disordered" evidence="1">
    <location>
        <begin position="110"/>
        <end position="156"/>
    </location>
</feature>
<feature type="non-terminal residue" evidence="2">
    <location>
        <position position="1"/>
    </location>
</feature>
<feature type="compositionally biased region" description="Basic and acidic residues" evidence="1">
    <location>
        <begin position="132"/>
        <end position="143"/>
    </location>
</feature>
<reference evidence="2" key="2">
    <citation type="submission" date="2022-01" db="EMBL/GenBank/DDBJ databases">
        <authorList>
            <person name="Yamashiro T."/>
            <person name="Shiraishi A."/>
            <person name="Satake H."/>
            <person name="Nakayama K."/>
        </authorList>
    </citation>
    <scope>NUCLEOTIDE SEQUENCE</scope>
</reference>
<evidence type="ECO:0000313" key="3">
    <source>
        <dbReference type="Proteomes" id="UP001151760"/>
    </source>
</evidence>
<organism evidence="2 3">
    <name type="scientific">Tanacetum coccineum</name>
    <dbReference type="NCBI Taxonomy" id="301880"/>
    <lineage>
        <taxon>Eukaryota</taxon>
        <taxon>Viridiplantae</taxon>
        <taxon>Streptophyta</taxon>
        <taxon>Embryophyta</taxon>
        <taxon>Tracheophyta</taxon>
        <taxon>Spermatophyta</taxon>
        <taxon>Magnoliopsida</taxon>
        <taxon>eudicotyledons</taxon>
        <taxon>Gunneridae</taxon>
        <taxon>Pentapetalae</taxon>
        <taxon>asterids</taxon>
        <taxon>campanulids</taxon>
        <taxon>Asterales</taxon>
        <taxon>Asteraceae</taxon>
        <taxon>Asteroideae</taxon>
        <taxon>Anthemideae</taxon>
        <taxon>Anthemidinae</taxon>
        <taxon>Tanacetum</taxon>
    </lineage>
</organism>
<reference evidence="2" key="1">
    <citation type="journal article" date="2022" name="Int. J. Mol. Sci.">
        <title>Draft Genome of Tanacetum Coccineum: Genomic Comparison of Closely Related Tanacetum-Family Plants.</title>
        <authorList>
            <person name="Yamashiro T."/>
            <person name="Shiraishi A."/>
            <person name="Nakayama K."/>
            <person name="Satake H."/>
        </authorList>
    </citation>
    <scope>NUCLEOTIDE SEQUENCE</scope>
</reference>
<evidence type="ECO:0000313" key="2">
    <source>
        <dbReference type="EMBL" id="GJT28021.1"/>
    </source>
</evidence>
<accession>A0ABQ5CQ74</accession>
<sequence>QEAQDEKNAYIELVDMSMRALIKEEKNVTESVEAAVLTRSSLQPMSTYEAAASLSEFELTKILIDKMEKNKSYDKADYKKKLYDALVESYNTDKDLFDLYGKVFSLKRSRDERDKDQEPSAGSDRGMKRSKLSKDTESSRDSRISQVARAEEPPTSFDELNDTSFVLSAFVMNRLKIPNLTQEILVGPTFNLLKGTCKSITELEYHFEECSKATTKRLDWHNPENKPYLFDLRKPLPLIQDHRGRQIIPKDYFINNDLEYMKSGDLSRRYSTSVTKTKAATYELKWIEDLVLELWSPVHLKYDQHAYLGTSH</sequence>
<comment type="caution">
    <text evidence="2">The sequence shown here is derived from an EMBL/GenBank/DDBJ whole genome shotgun (WGS) entry which is preliminary data.</text>
</comment>
<keyword evidence="3" id="KW-1185">Reference proteome</keyword>
<proteinExistence type="predicted"/>
<name>A0ABQ5CQ74_9ASTR</name>
<protein>
    <submittedName>
        <fullName evidence="2">Uncharacterized protein</fullName>
    </submittedName>
</protein>